<proteinExistence type="predicted"/>
<keyword evidence="3" id="KW-1185">Reference proteome</keyword>
<evidence type="ECO:0000256" key="1">
    <source>
        <dbReference type="SAM" id="MobiDB-lite"/>
    </source>
</evidence>
<accession>A0A6J5EJG5</accession>
<sequence length="735" mass="78166">MRMRAPLPTGATHASDDIEMIDRKAPVVADRSAALEAGDAAGKVSKGAVAKGEIRETIEVASPQVKAAQASHPLDLAALRAKLAQQKSRTIHLDDLAGVLNEVRPDWLHPTQNGTVHSNSKRVSQISHRQLNAWYDAIGVTKDDIGKMESAARWAGMFVPTSGSIFNMISYLVVPFATRNIKNPWVTAAIGLGVVGIQPVVTSPLQSLVIGAIDYYRRLGRPEVKLDKGSINSKATQSGIRKKIDDAIASARSDEAAVMQLFERHGFVDADGQIDESLLAETIATKRLSPEDAKALTEACNKHLDALVTLCAHTGQMQALNGAHARQIESTLWQIPARALRSGSGAFAPFIKQPGAQAPHSRIGDLIHPKLSSLNVTGVSAGIALFAIVMQHVAAARDEVNGLRLEHKLNMLHADFFNDGGKDTAIRRGKITSADLDEAKCRNMVVLPEATIVQRVADRVDAQLKRMTAELVAQRGMQASPGALEQGAADGDPELKKRIAAYQKDVANLRKLTVPDDLHEDTKALLESALTGSPGFAWGEAYAKLTKPLEFSSQVSQRLGQTFTLGPLGSAGATAGGRFATAGLGGNSHISLTVQFVLALASALIGVFAAATQGMVTNIKNERRDAKPEEAMGFMSQFGKGVGAPVVAGYNAFESWRGLRHAGAAFAEFEKQATHIGESLELLDGIDTADEHDLIEFGTDDVPLPQPGDNGAGRLASALTSSDIPQKPLAHSPQA</sequence>
<evidence type="ECO:0008006" key="4">
    <source>
        <dbReference type="Google" id="ProtNLM"/>
    </source>
</evidence>
<evidence type="ECO:0000313" key="3">
    <source>
        <dbReference type="Proteomes" id="UP000494329"/>
    </source>
</evidence>
<name>A0A6J5EJG5_9BURK</name>
<dbReference type="Proteomes" id="UP000494329">
    <property type="component" value="Unassembled WGS sequence"/>
</dbReference>
<reference evidence="2 3" key="1">
    <citation type="submission" date="2020-04" db="EMBL/GenBank/DDBJ databases">
        <authorList>
            <person name="De Canck E."/>
        </authorList>
    </citation>
    <scope>NUCLEOTIDE SEQUENCE [LARGE SCALE GENOMIC DNA]</scope>
    <source>
        <strain evidence="2 3">LMG 29739</strain>
    </source>
</reference>
<feature type="region of interest" description="Disordered" evidence="1">
    <location>
        <begin position="698"/>
        <end position="735"/>
    </location>
</feature>
<protein>
    <recommendedName>
        <fullName evidence="4">Type III effector protein</fullName>
    </recommendedName>
</protein>
<dbReference type="AlphaFoldDB" id="A0A6J5EJG5"/>
<dbReference type="EMBL" id="CADIKF010000047">
    <property type="protein sequence ID" value="CAB3766689.1"/>
    <property type="molecule type" value="Genomic_DNA"/>
</dbReference>
<evidence type="ECO:0000313" key="2">
    <source>
        <dbReference type="EMBL" id="CAB3766689.1"/>
    </source>
</evidence>
<gene>
    <name evidence="2" type="ORF">LMG29739_04895</name>
</gene>
<organism evidence="2 3">
    <name type="scientific">Paraburkholderia solisilvae</name>
    <dbReference type="NCBI Taxonomy" id="624376"/>
    <lineage>
        <taxon>Bacteria</taxon>
        <taxon>Pseudomonadati</taxon>
        <taxon>Pseudomonadota</taxon>
        <taxon>Betaproteobacteria</taxon>
        <taxon>Burkholderiales</taxon>
        <taxon>Burkholderiaceae</taxon>
        <taxon>Paraburkholderia</taxon>
    </lineage>
</organism>